<dbReference type="InterPro" id="IPR006575">
    <property type="entry name" value="RWD_dom"/>
</dbReference>
<evidence type="ECO:0000256" key="1">
    <source>
        <dbReference type="SAM" id="Coils"/>
    </source>
</evidence>
<name>A0A7M5VC92_9CNID</name>
<dbReference type="RefSeq" id="XP_066924823.1">
    <property type="nucleotide sequence ID" value="XM_067068722.1"/>
</dbReference>
<evidence type="ECO:0000313" key="4">
    <source>
        <dbReference type="Proteomes" id="UP000594262"/>
    </source>
</evidence>
<dbReference type="GO" id="GO:0033554">
    <property type="term" value="P:cellular response to stress"/>
    <property type="evidence" value="ECO:0007669"/>
    <property type="project" value="UniProtKB-ARBA"/>
</dbReference>
<dbReference type="AlphaFoldDB" id="A0A7M5VC92"/>
<dbReference type="Gene3D" id="3.10.110.10">
    <property type="entry name" value="Ubiquitin Conjugating Enzyme"/>
    <property type="match status" value="1"/>
</dbReference>
<dbReference type="InterPro" id="IPR032378">
    <property type="entry name" value="ZC3H15/TMA46_C"/>
</dbReference>
<evidence type="ECO:0000313" key="3">
    <source>
        <dbReference type="EnsemblMetazoa" id="CLYHEMP006891.1"/>
    </source>
</evidence>
<sequence length="235" mass="27101">MDYKEEQIGEIEALEAIYSEELDIISDDPHTLDVFVCGSNEETNDDTKVTVSATIRFTMVETYPDASPLMEIMENTDNLTEELSEALIARLEEEATENLGCVMIFTLVSAAQDYMLQLVEDIKNGIEEEKKRKREEELRLEELKYKGTPVTLENFLAWKVRFDEEMIACGRRKITVKEIKKDKLTGKQLFERDSTLNESDIKFLTDTSSVKVDESLFQDLEDLDLDDELLELEDE</sequence>
<dbReference type="Pfam" id="PF16543">
    <property type="entry name" value="DFRP_C"/>
    <property type="match status" value="1"/>
</dbReference>
<dbReference type="GeneID" id="136812245"/>
<dbReference type="Gene3D" id="6.20.400.10">
    <property type="match status" value="1"/>
</dbReference>
<dbReference type="InterPro" id="IPR016135">
    <property type="entry name" value="UBQ-conjugating_enzyme/RWD"/>
</dbReference>
<dbReference type="SMART" id="SM00591">
    <property type="entry name" value="RWD"/>
    <property type="match status" value="1"/>
</dbReference>
<dbReference type="EnsemblMetazoa" id="CLYHEMT006891.1">
    <property type="protein sequence ID" value="CLYHEMP006891.1"/>
    <property type="gene ID" value="CLYHEMG006891"/>
</dbReference>
<reference evidence="3" key="1">
    <citation type="submission" date="2021-01" db="UniProtKB">
        <authorList>
            <consortium name="EnsemblMetazoa"/>
        </authorList>
    </citation>
    <scope>IDENTIFICATION</scope>
</reference>
<dbReference type="GO" id="GO:0010468">
    <property type="term" value="P:regulation of gene expression"/>
    <property type="evidence" value="ECO:0007669"/>
    <property type="project" value="UniProtKB-ARBA"/>
</dbReference>
<dbReference type="Proteomes" id="UP000594262">
    <property type="component" value="Unplaced"/>
</dbReference>
<feature type="coiled-coil region" evidence="1">
    <location>
        <begin position="116"/>
        <end position="146"/>
    </location>
</feature>
<dbReference type="InterPro" id="IPR040213">
    <property type="entry name" value="GIR2-like"/>
</dbReference>
<protein>
    <recommendedName>
        <fullName evidence="2">RWD domain-containing protein</fullName>
    </recommendedName>
</protein>
<dbReference type="GO" id="GO:0009893">
    <property type="term" value="P:positive regulation of metabolic process"/>
    <property type="evidence" value="ECO:0007669"/>
    <property type="project" value="UniProtKB-ARBA"/>
</dbReference>
<keyword evidence="4" id="KW-1185">Reference proteome</keyword>
<dbReference type="PANTHER" id="PTHR12292">
    <property type="entry name" value="RWD DOMAIN-CONTAINING PROTEIN"/>
    <property type="match status" value="1"/>
</dbReference>
<dbReference type="GO" id="GO:0051246">
    <property type="term" value="P:regulation of protein metabolic process"/>
    <property type="evidence" value="ECO:0007669"/>
    <property type="project" value="UniProtKB-ARBA"/>
</dbReference>
<dbReference type="FunFam" id="3.10.110.10:FF:000050">
    <property type="entry name" value="eIF-2-alpha kinase GCN2"/>
    <property type="match status" value="1"/>
</dbReference>
<keyword evidence="1" id="KW-0175">Coiled coil</keyword>
<dbReference type="OrthoDB" id="277175at2759"/>
<accession>A0A7M5VC92</accession>
<dbReference type="PROSITE" id="PS50908">
    <property type="entry name" value="RWD"/>
    <property type="match status" value="1"/>
</dbReference>
<organism evidence="3 4">
    <name type="scientific">Clytia hemisphaerica</name>
    <dbReference type="NCBI Taxonomy" id="252671"/>
    <lineage>
        <taxon>Eukaryota</taxon>
        <taxon>Metazoa</taxon>
        <taxon>Cnidaria</taxon>
        <taxon>Hydrozoa</taxon>
        <taxon>Hydroidolina</taxon>
        <taxon>Leptothecata</taxon>
        <taxon>Obeliida</taxon>
        <taxon>Clytiidae</taxon>
        <taxon>Clytia</taxon>
    </lineage>
</organism>
<evidence type="ECO:0000259" key="2">
    <source>
        <dbReference type="PROSITE" id="PS50908"/>
    </source>
</evidence>
<proteinExistence type="predicted"/>
<dbReference type="Pfam" id="PF05773">
    <property type="entry name" value="RWD"/>
    <property type="match status" value="1"/>
</dbReference>
<feature type="domain" description="RWD" evidence="2">
    <location>
        <begin position="9"/>
        <end position="118"/>
    </location>
</feature>
<dbReference type="SUPFAM" id="SSF54495">
    <property type="entry name" value="UBC-like"/>
    <property type="match status" value="1"/>
</dbReference>